<keyword evidence="10" id="KW-1133">Transmembrane helix</keyword>
<dbReference type="InterPro" id="IPR016140">
    <property type="entry name" value="Bifunc_inhib/LTP/seed_store"/>
</dbReference>
<evidence type="ECO:0000256" key="9">
    <source>
        <dbReference type="SAM" id="MobiDB-lite"/>
    </source>
</evidence>
<feature type="region of interest" description="Disordered" evidence="9">
    <location>
        <begin position="174"/>
        <end position="221"/>
    </location>
</feature>
<feature type="compositionally biased region" description="Low complexity" evidence="9">
    <location>
        <begin position="183"/>
        <end position="203"/>
    </location>
</feature>
<dbReference type="Pfam" id="PF14368">
    <property type="entry name" value="LTP_2"/>
    <property type="match status" value="1"/>
</dbReference>
<dbReference type="Gene3D" id="1.10.110.10">
    <property type="entry name" value="Plant lipid-transfer and hydrophobic proteins"/>
    <property type="match status" value="1"/>
</dbReference>
<dbReference type="SUPFAM" id="SSF47699">
    <property type="entry name" value="Bifunctional inhibitor/lipid-transfer protein/seed storage 2S albumin"/>
    <property type="match status" value="1"/>
</dbReference>
<keyword evidence="8" id="KW-0449">Lipoprotein</keyword>
<keyword evidence="4" id="KW-0336">GPI-anchor</keyword>
<dbReference type="InterPro" id="IPR036312">
    <property type="entry name" value="Bifun_inhib/LTP/seed_sf"/>
</dbReference>
<dbReference type="PANTHER" id="PTHR33044">
    <property type="entry name" value="BIFUNCTIONAL INHIBITOR/LIPID-TRANSFER PROTEIN/SEED STORAGE 2S ALBUMIN SUPERFAMILY PROTEIN-RELATED"/>
    <property type="match status" value="1"/>
</dbReference>
<keyword evidence="6" id="KW-1015">Disulfide bond</keyword>
<evidence type="ECO:0000256" key="8">
    <source>
        <dbReference type="ARBA" id="ARBA00023288"/>
    </source>
</evidence>
<keyword evidence="5" id="KW-0732">Signal</keyword>
<accession>A0A445F0Y2</accession>
<evidence type="ECO:0000256" key="2">
    <source>
        <dbReference type="ARBA" id="ARBA00009748"/>
    </source>
</evidence>
<name>A0A445F0Y2_GLYSO</name>
<reference evidence="12 13" key="1">
    <citation type="submission" date="2018-09" db="EMBL/GenBank/DDBJ databases">
        <title>A high-quality reference genome of wild soybean provides a powerful tool to mine soybean genomes.</title>
        <authorList>
            <person name="Xie M."/>
            <person name="Chung C.Y.L."/>
            <person name="Li M.-W."/>
            <person name="Wong F.-L."/>
            <person name="Chan T.-F."/>
            <person name="Lam H.-M."/>
        </authorList>
    </citation>
    <scope>NUCLEOTIDE SEQUENCE [LARGE SCALE GENOMIC DNA]</scope>
    <source>
        <strain evidence="13">cv. W05</strain>
        <tissue evidence="12">Hypocotyl of etiolated seedlings</tissue>
    </source>
</reference>
<comment type="caution">
    <text evidence="12">The sequence shown here is derived from an EMBL/GenBank/DDBJ whole genome shotgun (WGS) entry which is preliminary data.</text>
</comment>
<evidence type="ECO:0000256" key="1">
    <source>
        <dbReference type="ARBA" id="ARBA00004609"/>
    </source>
</evidence>
<dbReference type="GO" id="GO:0005886">
    <property type="term" value="C:plasma membrane"/>
    <property type="evidence" value="ECO:0007669"/>
    <property type="project" value="UniProtKB-SubCell"/>
</dbReference>
<comment type="subcellular location">
    <subcellularLocation>
        <location evidence="1">Cell membrane</location>
        <topology evidence="1">Lipid-anchor</topology>
        <topology evidence="1">GPI-anchor</topology>
    </subcellularLocation>
</comment>
<dbReference type="AlphaFoldDB" id="A0A445F0Y2"/>
<evidence type="ECO:0000256" key="4">
    <source>
        <dbReference type="ARBA" id="ARBA00022622"/>
    </source>
</evidence>
<evidence type="ECO:0000256" key="6">
    <source>
        <dbReference type="ARBA" id="ARBA00023157"/>
    </source>
</evidence>
<keyword evidence="10" id="KW-0472">Membrane</keyword>
<dbReference type="SMART" id="SM00499">
    <property type="entry name" value="AAI"/>
    <property type="match status" value="1"/>
</dbReference>
<dbReference type="InterPro" id="IPR043325">
    <property type="entry name" value="LTSS"/>
</dbReference>
<evidence type="ECO:0000256" key="10">
    <source>
        <dbReference type="SAM" id="Phobius"/>
    </source>
</evidence>
<evidence type="ECO:0000313" key="12">
    <source>
        <dbReference type="EMBL" id="RZB42436.1"/>
    </source>
</evidence>
<keyword evidence="7" id="KW-0325">Glycoprotein</keyword>
<evidence type="ECO:0000256" key="5">
    <source>
        <dbReference type="ARBA" id="ARBA00022729"/>
    </source>
</evidence>
<feature type="domain" description="Bifunctional inhibitor/plant lipid transfer protein/seed storage helical" evidence="11">
    <location>
        <begin position="80"/>
        <end position="158"/>
    </location>
</feature>
<evidence type="ECO:0000256" key="7">
    <source>
        <dbReference type="ARBA" id="ARBA00023180"/>
    </source>
</evidence>
<evidence type="ECO:0000313" key="13">
    <source>
        <dbReference type="Proteomes" id="UP000289340"/>
    </source>
</evidence>
<protein>
    <submittedName>
        <fullName evidence="12">Non-specific lipid transfer protein GPI-anchored 2</fullName>
    </submittedName>
</protein>
<dbReference type="CDD" id="cd00010">
    <property type="entry name" value="AAI_LTSS"/>
    <property type="match status" value="1"/>
</dbReference>
<dbReference type="EMBL" id="QZWG01000020">
    <property type="protein sequence ID" value="RZB42436.1"/>
    <property type="molecule type" value="Genomic_DNA"/>
</dbReference>
<keyword evidence="13" id="KW-1185">Reference proteome</keyword>
<proteinExistence type="inferred from homology"/>
<feature type="transmembrane region" description="Helical" evidence="10">
    <location>
        <begin position="41"/>
        <end position="61"/>
    </location>
</feature>
<evidence type="ECO:0000259" key="11">
    <source>
        <dbReference type="SMART" id="SM00499"/>
    </source>
</evidence>
<dbReference type="Gramene" id="XM_028365302.1">
    <property type="protein sequence ID" value="XP_028221103.1"/>
    <property type="gene ID" value="LOC114402650"/>
</dbReference>
<sequence>MPKLTPLNFTLPLPNSSSYNTKGLEYISNIKIHHNIKMASIVTMATIVTLVLALACCGMSAPTSVPKTTAAAPAPESNGCLMALANMSDCLTYVEDGSKLSKPDKGCCPELAGLVDSNPICLCEMLGKPDSIGIKIDLNKALKLPSVCGVTTPPVSTCSAVGVPVSLPPSMSEGPSIAPGAFSPSNADAANPASSPNSASSPAGGLGPSSEDAAASPSQNKNEVSAIHPSALTNFFFGLFTLFVSVFF</sequence>
<dbReference type="GO" id="GO:0098552">
    <property type="term" value="C:side of membrane"/>
    <property type="evidence" value="ECO:0007669"/>
    <property type="project" value="UniProtKB-KW"/>
</dbReference>
<dbReference type="Proteomes" id="UP000289340">
    <property type="component" value="Chromosome 20"/>
</dbReference>
<evidence type="ECO:0000256" key="3">
    <source>
        <dbReference type="ARBA" id="ARBA00022475"/>
    </source>
</evidence>
<keyword evidence="3" id="KW-1003">Cell membrane</keyword>
<dbReference type="FunFam" id="1.10.110.10:FF:000001">
    <property type="entry name" value="Bifunctional inhibitor/lipid-transfer protein/seed storage 2S albumin superfamily protein"/>
    <property type="match status" value="1"/>
</dbReference>
<keyword evidence="10" id="KW-0812">Transmembrane</keyword>
<feature type="transmembrane region" description="Helical" evidence="10">
    <location>
        <begin position="226"/>
        <end position="247"/>
    </location>
</feature>
<comment type="similarity">
    <text evidence="2">Belongs to the plant LTP family.</text>
</comment>
<gene>
    <name evidence="12" type="ORF">D0Y65_053145</name>
</gene>
<organism evidence="12 13">
    <name type="scientific">Glycine soja</name>
    <name type="common">Wild soybean</name>
    <dbReference type="NCBI Taxonomy" id="3848"/>
    <lineage>
        <taxon>Eukaryota</taxon>
        <taxon>Viridiplantae</taxon>
        <taxon>Streptophyta</taxon>
        <taxon>Embryophyta</taxon>
        <taxon>Tracheophyta</taxon>
        <taxon>Spermatophyta</taxon>
        <taxon>Magnoliopsida</taxon>
        <taxon>eudicotyledons</taxon>
        <taxon>Gunneridae</taxon>
        <taxon>Pentapetalae</taxon>
        <taxon>rosids</taxon>
        <taxon>fabids</taxon>
        <taxon>Fabales</taxon>
        <taxon>Fabaceae</taxon>
        <taxon>Papilionoideae</taxon>
        <taxon>50 kb inversion clade</taxon>
        <taxon>NPAAA clade</taxon>
        <taxon>indigoferoid/millettioid clade</taxon>
        <taxon>Phaseoleae</taxon>
        <taxon>Glycine</taxon>
        <taxon>Glycine subgen. Soja</taxon>
    </lineage>
</organism>